<dbReference type="Proteomes" id="UP000243308">
    <property type="component" value="Unassembled WGS sequence"/>
</dbReference>
<evidence type="ECO:0008006" key="4">
    <source>
        <dbReference type="Google" id="ProtNLM"/>
    </source>
</evidence>
<evidence type="ECO:0000313" key="3">
    <source>
        <dbReference type="Proteomes" id="UP000243308"/>
    </source>
</evidence>
<evidence type="ECO:0000313" key="1">
    <source>
        <dbReference type="EMBL" id="KFH62072.1"/>
    </source>
</evidence>
<keyword evidence="3" id="KW-1185">Reference proteome</keyword>
<gene>
    <name evidence="1" type="ORF">MVEG_11711</name>
    <name evidence="2" type="ORF">MVEG_11712</name>
</gene>
<dbReference type="EMBL" id="KN042433">
    <property type="protein sequence ID" value="KFH62073.1"/>
    <property type="molecule type" value="Genomic_DNA"/>
</dbReference>
<sequence length="295" mass="35163">MVQLHQTPSENRLDVPATQMRSVLTSLYRELYQEEVVDDVDQARVDRYASELRDILLKYGYEYKSALRDMVIIYIKYMDAFGSENKAWHMYFVWIYILDDKVEKFDHELLLNTSFDDIFNHGLHQEKRMYDDMVNELPHELRNPFKSAIRWWYDGVRHHTYEYVHNSTSAVSMYLARIQTSAAFPANIAGLAFKKCHLGMVDDPEFIRIMNAQNEFIFMINDIASYQQESEARDAYVTTDENISDIVIQLKNIEKTIELINTKYIGHPIMQINKIFLWWHCVARRYNPDFKKYSF</sequence>
<organism evidence="1 3">
    <name type="scientific">Podila verticillata NRRL 6337</name>
    <dbReference type="NCBI Taxonomy" id="1069443"/>
    <lineage>
        <taxon>Eukaryota</taxon>
        <taxon>Fungi</taxon>
        <taxon>Fungi incertae sedis</taxon>
        <taxon>Mucoromycota</taxon>
        <taxon>Mortierellomycotina</taxon>
        <taxon>Mortierellomycetes</taxon>
        <taxon>Mortierellales</taxon>
        <taxon>Mortierellaceae</taxon>
        <taxon>Podila</taxon>
    </lineage>
</organism>
<dbReference type="EMBL" id="KN042433">
    <property type="protein sequence ID" value="KFH62072.1"/>
    <property type="molecule type" value="Genomic_DNA"/>
</dbReference>
<dbReference type="InterPro" id="IPR008949">
    <property type="entry name" value="Isoprenoid_synthase_dom_sf"/>
</dbReference>
<protein>
    <recommendedName>
        <fullName evidence="4">Terpene synthase</fullName>
    </recommendedName>
</protein>
<dbReference type="SUPFAM" id="SSF48576">
    <property type="entry name" value="Terpenoid synthases"/>
    <property type="match status" value="1"/>
</dbReference>
<proteinExistence type="predicted"/>
<evidence type="ECO:0000313" key="2">
    <source>
        <dbReference type="EMBL" id="KFH62073.1"/>
    </source>
</evidence>
<dbReference type="OrthoDB" id="2330361at2759"/>
<dbReference type="Gene3D" id="1.10.600.10">
    <property type="entry name" value="Farnesyl Diphosphate Synthase"/>
    <property type="match status" value="1"/>
</dbReference>
<name>A0A086TJE5_9FUNG</name>
<reference evidence="1 3" key="1">
    <citation type="submission" date="2011-02" db="EMBL/GenBank/DDBJ databases">
        <title>The Genome Sequence of Mortierella verticillata NRRL 6337.</title>
        <authorList>
            <consortium name="The Broad Institute Genome Sequencing Platform"/>
            <person name="Russ C."/>
            <person name="Cuomo C."/>
            <person name="Burger G."/>
            <person name="Gray M.W."/>
            <person name="Holland P.W.H."/>
            <person name="King N."/>
            <person name="Lang F.B.F."/>
            <person name="Roger A.J."/>
            <person name="Ruiz-Trillo I."/>
            <person name="Young S.K."/>
            <person name="Zeng Q."/>
            <person name="Gargeya S."/>
            <person name="Alvarado L."/>
            <person name="Berlin A."/>
            <person name="Chapman S.B."/>
            <person name="Chen Z."/>
            <person name="Freedman E."/>
            <person name="Gellesch M."/>
            <person name="Goldberg J."/>
            <person name="Griggs A."/>
            <person name="Gujja S."/>
            <person name="Heilman E."/>
            <person name="Heiman D."/>
            <person name="Howarth C."/>
            <person name="Mehta T."/>
            <person name="Neiman D."/>
            <person name="Pearson M."/>
            <person name="Roberts A."/>
            <person name="Saif S."/>
            <person name="Shea T."/>
            <person name="Shenoy N."/>
            <person name="Sisk P."/>
            <person name="Stolte C."/>
            <person name="Sykes S."/>
            <person name="White J."/>
            <person name="Yandava C."/>
            <person name="Haas B."/>
            <person name="Nusbaum C."/>
            <person name="Birren B."/>
        </authorList>
    </citation>
    <scope>NUCLEOTIDE SEQUENCE [LARGE SCALE GENOMIC DNA]</scope>
    <source>
        <strain evidence="1 3">NRRL 6337</strain>
    </source>
</reference>
<accession>A0A086TJE5</accession>
<dbReference type="AlphaFoldDB" id="A0A086TJE5"/>